<dbReference type="InterPro" id="IPR027981">
    <property type="entry name" value="DUF4446"/>
</dbReference>
<feature type="transmembrane region" description="Helical" evidence="1">
    <location>
        <begin position="17"/>
        <end position="35"/>
    </location>
</feature>
<dbReference type="Pfam" id="PF14584">
    <property type="entry name" value="DUF4446"/>
    <property type="match status" value="1"/>
</dbReference>
<proteinExistence type="predicted"/>
<protein>
    <submittedName>
        <fullName evidence="2">DUF4446 family protein</fullName>
    </submittedName>
</protein>
<evidence type="ECO:0000256" key="1">
    <source>
        <dbReference type="SAM" id="Phobius"/>
    </source>
</evidence>
<organism evidence="2 3">
    <name type="scientific">Hominiventricola aquisgranensis</name>
    <dbReference type="NCBI Taxonomy" id="3133164"/>
    <lineage>
        <taxon>Bacteria</taxon>
        <taxon>Bacillati</taxon>
        <taxon>Bacillota</taxon>
        <taxon>Clostridia</taxon>
        <taxon>Lachnospirales</taxon>
        <taxon>Lachnospiraceae</taxon>
        <taxon>Hominiventricola</taxon>
    </lineage>
</organism>
<reference evidence="2 3" key="1">
    <citation type="submission" date="2024-03" db="EMBL/GenBank/DDBJ databases">
        <title>Human intestinal bacterial collection.</title>
        <authorList>
            <person name="Pauvert C."/>
            <person name="Hitch T.C.A."/>
            <person name="Clavel T."/>
        </authorList>
    </citation>
    <scope>NUCLEOTIDE SEQUENCE [LARGE SCALE GENOMIC DNA]</scope>
    <source>
        <strain evidence="2 3">CLA-AA-H78B</strain>
    </source>
</reference>
<evidence type="ECO:0000313" key="2">
    <source>
        <dbReference type="EMBL" id="MEQ2579052.1"/>
    </source>
</evidence>
<dbReference type="EMBL" id="JBBMFC010000015">
    <property type="protein sequence ID" value="MEQ2579052.1"/>
    <property type="molecule type" value="Genomic_DNA"/>
</dbReference>
<name>A0ABV1I1I5_9FIRM</name>
<dbReference type="RefSeq" id="WP_349144513.1">
    <property type="nucleotide sequence ID" value="NZ_JBBMFC010000015.1"/>
</dbReference>
<sequence>MNSPILSYLSSYGIDPAYIMIGLLVLILILFILYIRTLCRMKKFYRAYDRFMRGKDMESMEDTMLKQFDRLEALEASDEKKEKQISEIFENLQIVYQKTGLVKYDAFREMSGKLSYALALLDKNSNGFMVNSMYSREGCYSYVKEIIKGESYITLSEEEQEALKMAIESNGDIVSDK</sequence>
<keyword evidence="1" id="KW-0812">Transmembrane</keyword>
<keyword evidence="3" id="KW-1185">Reference proteome</keyword>
<gene>
    <name evidence="2" type="ORF">WMO62_09435</name>
</gene>
<keyword evidence="1" id="KW-1133">Transmembrane helix</keyword>
<keyword evidence="1" id="KW-0472">Membrane</keyword>
<dbReference type="Proteomes" id="UP001470288">
    <property type="component" value="Unassembled WGS sequence"/>
</dbReference>
<accession>A0ABV1I1I5</accession>
<comment type="caution">
    <text evidence="2">The sequence shown here is derived from an EMBL/GenBank/DDBJ whole genome shotgun (WGS) entry which is preliminary data.</text>
</comment>
<evidence type="ECO:0000313" key="3">
    <source>
        <dbReference type="Proteomes" id="UP001470288"/>
    </source>
</evidence>